<evidence type="ECO:0000259" key="6">
    <source>
        <dbReference type="PROSITE" id="PS50026"/>
    </source>
</evidence>
<dbReference type="CDD" id="cd00054">
    <property type="entry name" value="EGF_CA"/>
    <property type="match status" value="1"/>
</dbReference>
<dbReference type="InterPro" id="IPR049883">
    <property type="entry name" value="NOTCH1_EGF-like"/>
</dbReference>
<dbReference type="InterPro" id="IPR018097">
    <property type="entry name" value="EGF_Ca-bd_CS"/>
</dbReference>
<evidence type="ECO:0000256" key="1">
    <source>
        <dbReference type="ARBA" id="ARBA00022536"/>
    </source>
</evidence>
<gene>
    <name evidence="7" type="ORF">AVEN_26101_1</name>
</gene>
<dbReference type="InterPro" id="IPR000152">
    <property type="entry name" value="EGF-type_Asp/Asn_hydroxyl_site"/>
</dbReference>
<dbReference type="FunFam" id="2.10.25.10:FF:000038">
    <property type="entry name" value="Fibrillin 2"/>
    <property type="match status" value="1"/>
</dbReference>
<dbReference type="Pfam" id="PF07645">
    <property type="entry name" value="EGF_CA"/>
    <property type="match status" value="1"/>
</dbReference>
<dbReference type="PANTHER" id="PTHR24039">
    <property type="entry name" value="FIBRILLIN-RELATED"/>
    <property type="match status" value="1"/>
</dbReference>
<organism evidence="7 8">
    <name type="scientific">Araneus ventricosus</name>
    <name type="common">Orbweaver spider</name>
    <name type="synonym">Epeira ventricosa</name>
    <dbReference type="NCBI Taxonomy" id="182803"/>
    <lineage>
        <taxon>Eukaryota</taxon>
        <taxon>Metazoa</taxon>
        <taxon>Ecdysozoa</taxon>
        <taxon>Arthropoda</taxon>
        <taxon>Chelicerata</taxon>
        <taxon>Arachnida</taxon>
        <taxon>Araneae</taxon>
        <taxon>Araneomorphae</taxon>
        <taxon>Entelegynae</taxon>
        <taxon>Araneoidea</taxon>
        <taxon>Araneidae</taxon>
        <taxon>Araneus</taxon>
    </lineage>
</organism>
<proteinExistence type="predicted"/>
<reference evidence="7 8" key="1">
    <citation type="journal article" date="2019" name="Sci. Rep.">
        <title>Orb-weaving spider Araneus ventricosus genome elucidates the spidroin gene catalogue.</title>
        <authorList>
            <person name="Kono N."/>
            <person name="Nakamura H."/>
            <person name="Ohtoshi R."/>
            <person name="Moran D.A.P."/>
            <person name="Shinohara A."/>
            <person name="Yoshida Y."/>
            <person name="Fujiwara M."/>
            <person name="Mori M."/>
            <person name="Tomita M."/>
            <person name="Arakawa K."/>
        </authorList>
    </citation>
    <scope>NUCLEOTIDE SEQUENCE [LARGE SCALE GENOMIC DNA]</scope>
</reference>
<keyword evidence="1 5" id="KW-0245">EGF-like domain</keyword>
<dbReference type="PROSITE" id="PS00010">
    <property type="entry name" value="ASX_HYDROXYL"/>
    <property type="match status" value="1"/>
</dbReference>
<dbReference type="AlphaFoldDB" id="A0A4Y2SVM0"/>
<evidence type="ECO:0000256" key="2">
    <source>
        <dbReference type="ARBA" id="ARBA00022729"/>
    </source>
</evidence>
<dbReference type="InterPro" id="IPR000742">
    <property type="entry name" value="EGF"/>
</dbReference>
<accession>A0A4Y2SVM0</accession>
<evidence type="ECO:0000256" key="3">
    <source>
        <dbReference type="ARBA" id="ARBA00022737"/>
    </source>
</evidence>
<dbReference type="GO" id="GO:0005509">
    <property type="term" value="F:calcium ion binding"/>
    <property type="evidence" value="ECO:0007669"/>
    <property type="project" value="InterPro"/>
</dbReference>
<dbReference type="Proteomes" id="UP000499080">
    <property type="component" value="Unassembled WGS sequence"/>
</dbReference>
<dbReference type="SMART" id="SM00179">
    <property type="entry name" value="EGF_CA"/>
    <property type="match status" value="1"/>
</dbReference>
<keyword evidence="2" id="KW-0732">Signal</keyword>
<feature type="domain" description="EGF-like" evidence="6">
    <location>
        <begin position="53"/>
        <end position="91"/>
    </location>
</feature>
<feature type="non-terminal residue" evidence="7">
    <location>
        <position position="1"/>
    </location>
</feature>
<dbReference type="SUPFAM" id="SSF57196">
    <property type="entry name" value="EGF/Laminin"/>
    <property type="match status" value="1"/>
</dbReference>
<keyword evidence="4" id="KW-1015">Disulfide bond</keyword>
<dbReference type="PROSITE" id="PS01187">
    <property type="entry name" value="EGF_CA"/>
    <property type="match status" value="1"/>
</dbReference>
<evidence type="ECO:0000313" key="8">
    <source>
        <dbReference type="Proteomes" id="UP000499080"/>
    </source>
</evidence>
<evidence type="ECO:0000256" key="4">
    <source>
        <dbReference type="ARBA" id="ARBA00023157"/>
    </source>
</evidence>
<dbReference type="OrthoDB" id="6430273at2759"/>
<dbReference type="Gene3D" id="2.10.25.10">
    <property type="entry name" value="Laminin"/>
    <property type="match status" value="2"/>
</dbReference>
<dbReference type="PROSITE" id="PS50026">
    <property type="entry name" value="EGF_3"/>
    <property type="match status" value="1"/>
</dbReference>
<keyword evidence="3" id="KW-0677">Repeat</keyword>
<dbReference type="InterPro" id="IPR001881">
    <property type="entry name" value="EGF-like_Ca-bd_dom"/>
</dbReference>
<evidence type="ECO:0000256" key="5">
    <source>
        <dbReference type="PROSITE-ProRule" id="PRU00076"/>
    </source>
</evidence>
<protein>
    <recommendedName>
        <fullName evidence="6">EGF-like domain-containing protein</fullName>
    </recommendedName>
</protein>
<dbReference type="EMBL" id="BGPR01024353">
    <property type="protein sequence ID" value="GBN92384.1"/>
    <property type="molecule type" value="Genomic_DNA"/>
</dbReference>
<sequence>SEELTLCTDSVRRSVCGSGSICEINKCKCGNGFRKIDSTIKASSDKRIVRCEDIDECTEAKHDCKENSTCMNTLGDYFCVCNSGFKKAKGDANAWNKEACIGLCDPNPCSKGSCKLTKENNVDCTAILTKLSALGKSNQAPHQNHN</sequence>
<dbReference type="PANTHER" id="PTHR24039:SF57">
    <property type="entry name" value="FIBROPELLIN-2"/>
    <property type="match status" value="1"/>
</dbReference>
<comment type="caution">
    <text evidence="7">The sequence shown here is derived from an EMBL/GenBank/DDBJ whole genome shotgun (WGS) entry which is preliminary data.</text>
</comment>
<comment type="caution">
    <text evidence="5">Lacks conserved residue(s) required for the propagation of feature annotation.</text>
</comment>
<evidence type="ECO:0000313" key="7">
    <source>
        <dbReference type="EMBL" id="GBN92384.1"/>
    </source>
</evidence>
<dbReference type="SMART" id="SM00181">
    <property type="entry name" value="EGF"/>
    <property type="match status" value="2"/>
</dbReference>
<name>A0A4Y2SVM0_ARAVE</name>
<keyword evidence="8" id="KW-1185">Reference proteome</keyword>